<evidence type="ECO:0000256" key="1">
    <source>
        <dbReference type="ARBA" id="ARBA00007401"/>
    </source>
</evidence>
<evidence type="ECO:0000313" key="5">
    <source>
        <dbReference type="Proteomes" id="UP000234778"/>
    </source>
</evidence>
<dbReference type="Pfam" id="PF02836">
    <property type="entry name" value="Glyco_hydro_2_C"/>
    <property type="match status" value="1"/>
</dbReference>
<organism evidence="4 5">
    <name type="scientific">Actinomyces urogenitalis</name>
    <dbReference type="NCBI Taxonomy" id="103621"/>
    <lineage>
        <taxon>Bacteria</taxon>
        <taxon>Bacillati</taxon>
        <taxon>Actinomycetota</taxon>
        <taxon>Actinomycetes</taxon>
        <taxon>Actinomycetales</taxon>
        <taxon>Actinomycetaceae</taxon>
        <taxon>Actinomyces</taxon>
    </lineage>
</organism>
<dbReference type="PANTHER" id="PTHR42732">
    <property type="entry name" value="BETA-GALACTOSIDASE"/>
    <property type="match status" value="1"/>
</dbReference>
<dbReference type="InterPro" id="IPR006103">
    <property type="entry name" value="Glyco_hydro_2_cat"/>
</dbReference>
<dbReference type="SUPFAM" id="SSF49785">
    <property type="entry name" value="Galactose-binding domain-like"/>
    <property type="match status" value="1"/>
</dbReference>
<dbReference type="RefSeq" id="WP_006548332.1">
    <property type="nucleotide sequence ID" value="NZ_CP136961.1"/>
</dbReference>
<dbReference type="Gene3D" id="3.20.20.80">
    <property type="entry name" value="Glycosidases"/>
    <property type="match status" value="1"/>
</dbReference>
<dbReference type="Proteomes" id="UP000234778">
    <property type="component" value="Unassembled WGS sequence"/>
</dbReference>
<dbReference type="InterPro" id="IPR036156">
    <property type="entry name" value="Beta-gal/glucu_dom_sf"/>
</dbReference>
<dbReference type="InterPro" id="IPR051913">
    <property type="entry name" value="GH2_Domain-Containing"/>
</dbReference>
<evidence type="ECO:0000259" key="3">
    <source>
        <dbReference type="Pfam" id="PF02837"/>
    </source>
</evidence>
<dbReference type="InterPro" id="IPR017853">
    <property type="entry name" value="GH"/>
</dbReference>
<dbReference type="InterPro" id="IPR006104">
    <property type="entry name" value="Glyco_hydro_2_N"/>
</dbReference>
<evidence type="ECO:0000259" key="2">
    <source>
        <dbReference type="Pfam" id="PF02836"/>
    </source>
</evidence>
<comment type="caution">
    <text evidence="4">The sequence shown here is derived from an EMBL/GenBank/DDBJ whole genome shotgun (WGS) entry which is preliminary data.</text>
</comment>
<gene>
    <name evidence="4" type="ORF">CYJ26_05975</name>
</gene>
<dbReference type="Gene3D" id="2.60.120.260">
    <property type="entry name" value="Galactose-binding domain-like"/>
    <property type="match status" value="1"/>
</dbReference>
<dbReference type="AlphaFoldDB" id="A0A2I1KSQ7"/>
<dbReference type="GO" id="GO:0004553">
    <property type="term" value="F:hydrolase activity, hydrolyzing O-glycosyl compounds"/>
    <property type="evidence" value="ECO:0007669"/>
    <property type="project" value="InterPro"/>
</dbReference>
<dbReference type="InterPro" id="IPR008979">
    <property type="entry name" value="Galactose-bd-like_sf"/>
</dbReference>
<comment type="similarity">
    <text evidence="1">Belongs to the glycosyl hydrolase 2 family.</text>
</comment>
<evidence type="ECO:0000313" key="4">
    <source>
        <dbReference type="EMBL" id="PKY98648.1"/>
    </source>
</evidence>
<dbReference type="SUPFAM" id="SSF49303">
    <property type="entry name" value="beta-Galactosidase/glucuronidase domain"/>
    <property type="match status" value="1"/>
</dbReference>
<dbReference type="EMBL" id="PKHA01000005">
    <property type="protein sequence ID" value="PKY98648.1"/>
    <property type="molecule type" value="Genomic_DNA"/>
</dbReference>
<sequence>MTATTLHEDPTLGHPFPQLRRTSWLSLNGPWGFAYDDARTGVRQGFPATGVTDRTITVPFPPESALSGIGDTSYHPVVWYSRTLGAHELAGLREQAGEAGRVLLHFGAVDYRASVWVQGQHVGDHEGGHVPFTLDVTHALPAQGEALVVVRAEDEPLDVGQPRGKQEWQEEPHGIWYSRTTGIWQTVWLEAVPALHLTEIAWTPSRACDAVTLEVSLSAMAPAGTTLRAELSLDGRPLAAASTRLPATSTARLTVDLREMVHGQHYEELLWSPEHPRLIDAIVTLEPAGPASADRIESYLGLRSVGVEKDRFLLNDRPYYVRSVLEQGFWPDSHLAAPSDQALRDEVALIKELGFNAARIHQKVEDPRFLYWADRLGLLIWGEIAAPYEFTIQSLPRLVAEWSAAVRRDRAHPCIVTWVPINESWGVQHIGNRADQQAFSRAISDLTRALDPSRPVISNDGWEHTSSDIITIHDYDPNNVSVRERYASAEALDQVLDGFGPSGRKTMASGHAAPEQAPVMVSEFGGIRYVTDDGATSWGYTTASDPEDFEARLAEVFEALHASPVLCGFCYTQITDTMQEANGLADAQRRPKIPAERIRDIVVGTHPTE</sequence>
<feature type="domain" description="Glycoside hydrolase family 2 catalytic" evidence="2">
    <location>
        <begin position="305"/>
        <end position="470"/>
    </location>
</feature>
<dbReference type="GO" id="GO:0005975">
    <property type="term" value="P:carbohydrate metabolic process"/>
    <property type="evidence" value="ECO:0007669"/>
    <property type="project" value="InterPro"/>
</dbReference>
<protein>
    <submittedName>
        <fullName evidence="4">Glycoside hydrolase</fullName>
    </submittedName>
</protein>
<reference evidence="4 5" key="1">
    <citation type="submission" date="2017-12" db="EMBL/GenBank/DDBJ databases">
        <title>Phylogenetic diversity of female urinary microbiome.</title>
        <authorList>
            <person name="Thomas-White K."/>
            <person name="Wolfe A.J."/>
        </authorList>
    </citation>
    <scope>NUCLEOTIDE SEQUENCE [LARGE SCALE GENOMIC DNA]</scope>
    <source>
        <strain evidence="4 5">UMB0319</strain>
    </source>
</reference>
<accession>A0A2I1KSQ7</accession>
<feature type="domain" description="Glycosyl hydrolases family 2 sugar binding" evidence="3">
    <location>
        <begin position="26"/>
        <end position="151"/>
    </location>
</feature>
<dbReference type="PANTHER" id="PTHR42732:SF3">
    <property type="entry name" value="HYDROLASE"/>
    <property type="match status" value="1"/>
</dbReference>
<dbReference type="GeneID" id="81708478"/>
<name>A0A2I1KSQ7_9ACTO</name>
<proteinExistence type="inferred from homology"/>
<dbReference type="Pfam" id="PF02837">
    <property type="entry name" value="Glyco_hydro_2_N"/>
    <property type="match status" value="1"/>
</dbReference>
<dbReference type="SUPFAM" id="SSF51445">
    <property type="entry name" value="(Trans)glycosidases"/>
    <property type="match status" value="1"/>
</dbReference>
<keyword evidence="4" id="KW-0378">Hydrolase</keyword>